<dbReference type="GO" id="GO:0061522">
    <property type="term" value="F:1,4-dihydroxy-2-naphthoyl-CoA thioesterase activity"/>
    <property type="evidence" value="ECO:0007669"/>
    <property type="project" value="TreeGrafter"/>
</dbReference>
<dbReference type="EMBL" id="RKLN01000004">
    <property type="protein sequence ID" value="RVW02251.1"/>
    <property type="molecule type" value="Genomic_DNA"/>
</dbReference>
<dbReference type="SUPFAM" id="SSF54637">
    <property type="entry name" value="Thioesterase/thiol ester dehydrase-isomerase"/>
    <property type="match status" value="1"/>
</dbReference>
<organism evidence="3 4">
    <name type="scientific">Rhodococcus spongiicola</name>
    <dbReference type="NCBI Taxonomy" id="2487352"/>
    <lineage>
        <taxon>Bacteria</taxon>
        <taxon>Bacillati</taxon>
        <taxon>Actinomycetota</taxon>
        <taxon>Actinomycetes</taxon>
        <taxon>Mycobacteriales</taxon>
        <taxon>Nocardiaceae</taxon>
        <taxon>Rhodococcus</taxon>
    </lineage>
</organism>
<evidence type="ECO:0000259" key="2">
    <source>
        <dbReference type="Pfam" id="PF03061"/>
    </source>
</evidence>
<feature type="domain" description="Thioesterase" evidence="2">
    <location>
        <begin position="74"/>
        <end position="151"/>
    </location>
</feature>
<evidence type="ECO:0000313" key="3">
    <source>
        <dbReference type="EMBL" id="RVW02251.1"/>
    </source>
</evidence>
<dbReference type="NCBIfam" id="TIGR00369">
    <property type="entry name" value="unchar_dom_1"/>
    <property type="match status" value="1"/>
</dbReference>
<gene>
    <name evidence="3" type="ORF">EF834_11515</name>
</gene>
<evidence type="ECO:0000256" key="1">
    <source>
        <dbReference type="ARBA" id="ARBA00022801"/>
    </source>
</evidence>
<comment type="caution">
    <text evidence="3">The sequence shown here is derived from an EMBL/GenBank/DDBJ whole genome shotgun (WGS) entry which is preliminary data.</text>
</comment>
<sequence length="162" mass="17486">MSIERQRTYTWNDPGPIAEANRNLSGLEFVRGLVDGTVPHHPTASTLGFRVTDAGEGFVEITAEPAEWHYNAVGTVHGGVIATMIDTAMGFAVSSTLPVRVGYTTLDMTVRYIRGIREGAGSIRVHGFSEHTGRTTATARAEVRDGQNRLLATASTTCLILR</sequence>
<dbReference type="OrthoDB" id="9813282at2"/>
<dbReference type="InterPro" id="IPR006683">
    <property type="entry name" value="Thioestr_dom"/>
</dbReference>
<dbReference type="AlphaFoldDB" id="A0A3S3ADW2"/>
<accession>A0A3S3ADW2</accession>
<dbReference type="PANTHER" id="PTHR43240">
    <property type="entry name" value="1,4-DIHYDROXY-2-NAPHTHOYL-COA THIOESTERASE 1"/>
    <property type="match status" value="1"/>
</dbReference>
<keyword evidence="4" id="KW-1185">Reference proteome</keyword>
<dbReference type="Pfam" id="PF03061">
    <property type="entry name" value="4HBT"/>
    <property type="match status" value="1"/>
</dbReference>
<dbReference type="Gene3D" id="3.10.129.10">
    <property type="entry name" value="Hotdog Thioesterase"/>
    <property type="match status" value="1"/>
</dbReference>
<evidence type="ECO:0000313" key="4">
    <source>
        <dbReference type="Proteomes" id="UP000284333"/>
    </source>
</evidence>
<keyword evidence="1" id="KW-0378">Hydrolase</keyword>
<proteinExistence type="predicted"/>
<dbReference type="InterPro" id="IPR029069">
    <property type="entry name" value="HotDog_dom_sf"/>
</dbReference>
<dbReference type="CDD" id="cd03443">
    <property type="entry name" value="PaaI_thioesterase"/>
    <property type="match status" value="1"/>
</dbReference>
<name>A0A3S3ADW2_9NOCA</name>
<reference evidence="3 4" key="1">
    <citation type="submission" date="2018-11" db="EMBL/GenBank/DDBJ databases">
        <title>Rhodococcus spongicola sp. nov. and Rhodococcus xishaensis sp. nov. from marine sponges.</title>
        <authorList>
            <person name="Li L."/>
            <person name="Lin H.W."/>
        </authorList>
    </citation>
    <scope>NUCLEOTIDE SEQUENCE [LARGE SCALE GENOMIC DNA]</scope>
    <source>
        <strain evidence="3 4">LHW50502</strain>
    </source>
</reference>
<dbReference type="InterPro" id="IPR003736">
    <property type="entry name" value="PAAI_dom"/>
</dbReference>
<dbReference type="GO" id="GO:0005829">
    <property type="term" value="C:cytosol"/>
    <property type="evidence" value="ECO:0007669"/>
    <property type="project" value="TreeGrafter"/>
</dbReference>
<dbReference type="Proteomes" id="UP000284333">
    <property type="component" value="Unassembled WGS sequence"/>
</dbReference>
<protein>
    <submittedName>
        <fullName evidence="3">PaaI family thioesterase</fullName>
    </submittedName>
</protein>
<dbReference type="PANTHER" id="PTHR43240:SF1">
    <property type="entry name" value="BLR5584 PROTEIN"/>
    <property type="match status" value="1"/>
</dbReference>
<dbReference type="RefSeq" id="WP_127947377.1">
    <property type="nucleotide sequence ID" value="NZ_RKLN01000004.1"/>
</dbReference>